<evidence type="ECO:0000313" key="1">
    <source>
        <dbReference type="EMBL" id="PSR88908.1"/>
    </source>
</evidence>
<dbReference type="AlphaFoldDB" id="A0A2R6PC89"/>
<protein>
    <submittedName>
        <fullName evidence="1">Uncharacterized protein</fullName>
    </submittedName>
</protein>
<evidence type="ECO:0000313" key="2">
    <source>
        <dbReference type="Proteomes" id="UP000186601"/>
    </source>
</evidence>
<proteinExistence type="predicted"/>
<gene>
    <name evidence="1" type="ORF">PHLCEN_2v5057</name>
</gene>
<comment type="caution">
    <text evidence="1">The sequence shown here is derived from an EMBL/GenBank/DDBJ whole genome shotgun (WGS) entry which is preliminary data.</text>
</comment>
<sequence length="49" mass="5728">MVEVIRERNAKARVKGMKEVAFDFRVREINQPGPSEITPYDDWPEIPIV</sequence>
<accession>A0A2R6PC89</accession>
<organism evidence="1 2">
    <name type="scientific">Hermanssonia centrifuga</name>
    <dbReference type="NCBI Taxonomy" id="98765"/>
    <lineage>
        <taxon>Eukaryota</taxon>
        <taxon>Fungi</taxon>
        <taxon>Dikarya</taxon>
        <taxon>Basidiomycota</taxon>
        <taxon>Agaricomycotina</taxon>
        <taxon>Agaricomycetes</taxon>
        <taxon>Polyporales</taxon>
        <taxon>Meruliaceae</taxon>
        <taxon>Hermanssonia</taxon>
    </lineage>
</organism>
<name>A0A2R6PC89_9APHY</name>
<dbReference type="EMBL" id="MLYV02000502">
    <property type="protein sequence ID" value="PSR88908.1"/>
    <property type="molecule type" value="Genomic_DNA"/>
</dbReference>
<reference evidence="1 2" key="1">
    <citation type="submission" date="2018-02" db="EMBL/GenBank/DDBJ databases">
        <title>Genome sequence of the basidiomycete white-rot fungus Phlebia centrifuga.</title>
        <authorList>
            <person name="Granchi Z."/>
            <person name="Peng M."/>
            <person name="de Vries R.P."/>
            <person name="Hilden K."/>
            <person name="Makela M.R."/>
            <person name="Grigoriev I."/>
            <person name="Riley R."/>
        </authorList>
    </citation>
    <scope>NUCLEOTIDE SEQUENCE [LARGE SCALE GENOMIC DNA]</scope>
    <source>
        <strain evidence="1 2">FBCC195</strain>
    </source>
</reference>
<dbReference type="Proteomes" id="UP000186601">
    <property type="component" value="Unassembled WGS sequence"/>
</dbReference>
<keyword evidence="2" id="KW-1185">Reference proteome</keyword>